<name>A0ABW7XI67_9MICO</name>
<dbReference type="InterPro" id="IPR039425">
    <property type="entry name" value="RNA_pol_sigma-70-like"/>
</dbReference>
<keyword evidence="5" id="KW-0804">Transcription</keyword>
<dbReference type="Pfam" id="PF08281">
    <property type="entry name" value="Sigma70_r4_2"/>
    <property type="match status" value="1"/>
</dbReference>
<dbReference type="Gene3D" id="1.10.10.10">
    <property type="entry name" value="Winged helix-like DNA-binding domain superfamily/Winged helix DNA-binding domain"/>
    <property type="match status" value="1"/>
</dbReference>
<dbReference type="SUPFAM" id="SSF88946">
    <property type="entry name" value="Sigma2 domain of RNA polymerase sigma factors"/>
    <property type="match status" value="1"/>
</dbReference>
<evidence type="ECO:0000256" key="3">
    <source>
        <dbReference type="ARBA" id="ARBA00023082"/>
    </source>
</evidence>
<feature type="domain" description="RNA polymerase sigma-70 region 2" evidence="7">
    <location>
        <begin position="32"/>
        <end position="97"/>
    </location>
</feature>
<dbReference type="Proteomes" id="UP001611580">
    <property type="component" value="Unassembled WGS sequence"/>
</dbReference>
<keyword evidence="2" id="KW-0805">Transcription regulation</keyword>
<reference evidence="9 10" key="1">
    <citation type="submission" date="2024-10" db="EMBL/GenBank/DDBJ databases">
        <title>The Natural Products Discovery Center: Release of the First 8490 Sequenced Strains for Exploring Actinobacteria Biosynthetic Diversity.</title>
        <authorList>
            <person name="Kalkreuter E."/>
            <person name="Kautsar S.A."/>
            <person name="Yang D."/>
            <person name="Bader C.D."/>
            <person name="Teijaro C.N."/>
            <person name="Fluegel L."/>
            <person name="Davis C.M."/>
            <person name="Simpson J.R."/>
            <person name="Lauterbach L."/>
            <person name="Steele A.D."/>
            <person name="Gui C."/>
            <person name="Meng S."/>
            <person name="Li G."/>
            <person name="Viehrig K."/>
            <person name="Ye F."/>
            <person name="Su P."/>
            <person name="Kiefer A.F."/>
            <person name="Nichols A."/>
            <person name="Cepeda A.J."/>
            <person name="Yan W."/>
            <person name="Fan B."/>
            <person name="Jiang Y."/>
            <person name="Adhikari A."/>
            <person name="Zheng C.-J."/>
            <person name="Schuster L."/>
            <person name="Cowan T.M."/>
            <person name="Smanski M.J."/>
            <person name="Chevrette M.G."/>
            <person name="De Carvalho L.P.S."/>
            <person name="Shen B."/>
        </authorList>
    </citation>
    <scope>NUCLEOTIDE SEQUENCE [LARGE SCALE GENOMIC DNA]</scope>
    <source>
        <strain evidence="9 10">NPDC019481</strain>
    </source>
</reference>
<protein>
    <submittedName>
        <fullName evidence="9">SigE family RNA polymerase sigma factor</fullName>
    </submittedName>
</protein>
<dbReference type="InterPro" id="IPR013324">
    <property type="entry name" value="RNA_pol_sigma_r3/r4-like"/>
</dbReference>
<evidence type="ECO:0000256" key="6">
    <source>
        <dbReference type="SAM" id="Phobius"/>
    </source>
</evidence>
<feature type="domain" description="RNA polymerase sigma factor 70 region 4 type 2" evidence="8">
    <location>
        <begin position="122"/>
        <end position="174"/>
    </location>
</feature>
<evidence type="ECO:0000259" key="8">
    <source>
        <dbReference type="Pfam" id="PF08281"/>
    </source>
</evidence>
<dbReference type="SUPFAM" id="SSF88659">
    <property type="entry name" value="Sigma3 and sigma4 domains of RNA polymerase sigma factors"/>
    <property type="match status" value="1"/>
</dbReference>
<evidence type="ECO:0000256" key="1">
    <source>
        <dbReference type="ARBA" id="ARBA00010641"/>
    </source>
</evidence>
<keyword evidence="10" id="KW-1185">Reference proteome</keyword>
<comment type="similarity">
    <text evidence="1">Belongs to the sigma-70 factor family. ECF subfamily.</text>
</comment>
<dbReference type="CDD" id="cd06171">
    <property type="entry name" value="Sigma70_r4"/>
    <property type="match status" value="1"/>
</dbReference>
<dbReference type="InterPro" id="IPR013249">
    <property type="entry name" value="RNA_pol_sigma70_r4_t2"/>
</dbReference>
<dbReference type="RefSeq" id="WP_397403727.1">
    <property type="nucleotide sequence ID" value="NZ_JBIRYI010000005.1"/>
</dbReference>
<dbReference type="EMBL" id="JBIRYI010000005">
    <property type="protein sequence ID" value="MFI2487201.1"/>
    <property type="molecule type" value="Genomic_DNA"/>
</dbReference>
<comment type="caution">
    <text evidence="9">The sequence shown here is derived from an EMBL/GenBank/DDBJ whole genome shotgun (WGS) entry which is preliminary data.</text>
</comment>
<evidence type="ECO:0000259" key="7">
    <source>
        <dbReference type="Pfam" id="PF04542"/>
    </source>
</evidence>
<proteinExistence type="inferred from homology"/>
<keyword evidence="6" id="KW-0472">Membrane</keyword>
<keyword evidence="4" id="KW-0238">DNA-binding</keyword>
<feature type="transmembrane region" description="Helical" evidence="6">
    <location>
        <begin position="209"/>
        <end position="229"/>
    </location>
</feature>
<evidence type="ECO:0000313" key="10">
    <source>
        <dbReference type="Proteomes" id="UP001611580"/>
    </source>
</evidence>
<evidence type="ECO:0000256" key="4">
    <source>
        <dbReference type="ARBA" id="ARBA00023125"/>
    </source>
</evidence>
<dbReference type="InterPro" id="IPR014325">
    <property type="entry name" value="RNA_pol_sigma-E_actinobac"/>
</dbReference>
<evidence type="ECO:0000256" key="2">
    <source>
        <dbReference type="ARBA" id="ARBA00023015"/>
    </source>
</evidence>
<keyword evidence="6" id="KW-0812">Transmembrane</keyword>
<dbReference type="InterPro" id="IPR036388">
    <property type="entry name" value="WH-like_DNA-bd_sf"/>
</dbReference>
<keyword evidence="3" id="KW-0731">Sigma factor</keyword>
<dbReference type="PANTHER" id="PTHR43133">
    <property type="entry name" value="RNA POLYMERASE ECF-TYPE SIGMA FACTO"/>
    <property type="match status" value="1"/>
</dbReference>
<evidence type="ECO:0000313" key="9">
    <source>
        <dbReference type="EMBL" id="MFI2487201.1"/>
    </source>
</evidence>
<organism evidence="9 10">
    <name type="scientific">Promicromonospora kroppenstedtii</name>
    <dbReference type="NCBI Taxonomy" id="440482"/>
    <lineage>
        <taxon>Bacteria</taxon>
        <taxon>Bacillati</taxon>
        <taxon>Actinomycetota</taxon>
        <taxon>Actinomycetes</taxon>
        <taxon>Micrococcales</taxon>
        <taxon>Promicromonosporaceae</taxon>
        <taxon>Promicromonospora</taxon>
    </lineage>
</organism>
<keyword evidence="6" id="KW-1133">Transmembrane helix</keyword>
<dbReference type="NCBIfam" id="TIGR02937">
    <property type="entry name" value="sigma70-ECF"/>
    <property type="match status" value="1"/>
</dbReference>
<dbReference type="Gene3D" id="1.10.1740.10">
    <property type="match status" value="1"/>
</dbReference>
<dbReference type="InterPro" id="IPR014284">
    <property type="entry name" value="RNA_pol_sigma-70_dom"/>
</dbReference>
<evidence type="ECO:0000256" key="5">
    <source>
        <dbReference type="ARBA" id="ARBA00023163"/>
    </source>
</evidence>
<accession>A0ABW7XI67</accession>
<dbReference type="Pfam" id="PF04542">
    <property type="entry name" value="Sigma70_r2"/>
    <property type="match status" value="1"/>
</dbReference>
<sequence>MNAETAEQPVVDPARASVLVARDTDAEFVDFVTSAGPYLYRTAYLLSGDAHQAEELVQATFERTYRAWAKARVGEPRAYARRILMNLRIDGWRKDRRSAVTDDGVVPLSPLPDHADDVAVRDELGRALRSLPLGQRRVVVLRHLLDLSEAQVADELGISAGTVKSTNSRGLARLRSLLSASAIGAAPEFRADGGQVLRQARAAARRRRVIQAVVTVAGVFVLVLGLLLAGPVRMPGLGPVVLPGSEWLRTVLGLDGGGISALPLDHTDTAACTRPDDEAPTTSVDTRSVHWGDLAVTGTIDAADAHEVERCVDVIIDHQWPRAGVEATTLGEGESVLNWSDPYETLDGDLIRGPFTLEALAPDGKGGRDVMPLAETEQVDGRWPQIRSLVRQDDRAAWFETPNTQIVGTLPWTLRLLDEGGSVATVSDSSVLKDAEAGTAALADTLLGWTTTPNVARTRCNQTLHTAALDGSVPVRTGVRERVCALGSTPDGLLVAYEEGSGGPGIGAGSGRTTVFELVPGQGEAESQTLVSVRNEDLGYEPVSALGYDTGQLVFATGDLLYLVDVSTSTTLRVRGSSPVNALDVSAGTVAWSTEDGAAYAMVDRNGAPSVVRLSRDRAAVGIHGDHIAWSSLGDDGVASLTFGRVRW</sequence>
<dbReference type="PANTHER" id="PTHR43133:SF50">
    <property type="entry name" value="ECF RNA POLYMERASE SIGMA FACTOR SIGM"/>
    <property type="match status" value="1"/>
</dbReference>
<gene>
    <name evidence="9" type="ORF">ACH47X_09840</name>
</gene>
<dbReference type="NCBIfam" id="TIGR02983">
    <property type="entry name" value="SigE-fam_strep"/>
    <property type="match status" value="1"/>
</dbReference>
<dbReference type="InterPro" id="IPR013325">
    <property type="entry name" value="RNA_pol_sigma_r2"/>
</dbReference>
<dbReference type="InterPro" id="IPR007627">
    <property type="entry name" value="RNA_pol_sigma70_r2"/>
</dbReference>